<dbReference type="AlphaFoldDB" id="C2EL89"/>
<dbReference type="GO" id="GO:0043190">
    <property type="term" value="C:ATP-binding cassette (ABC) transporter complex"/>
    <property type="evidence" value="ECO:0007669"/>
    <property type="project" value="InterPro"/>
</dbReference>
<dbReference type="InterPro" id="IPR039424">
    <property type="entry name" value="SBP_5"/>
</dbReference>
<feature type="signal peptide" evidence="6">
    <location>
        <begin position="1"/>
        <end position="24"/>
    </location>
</feature>
<protein>
    <submittedName>
        <fullName evidence="8">ABC transporter, substrate-binding protein, family 5</fullName>
    </submittedName>
</protein>
<dbReference type="PANTHER" id="PTHR30290">
    <property type="entry name" value="PERIPLASMIC BINDING COMPONENT OF ABC TRANSPORTER"/>
    <property type="match status" value="1"/>
</dbReference>
<dbReference type="eggNOG" id="COG4166">
    <property type="taxonomic scope" value="Bacteria"/>
</dbReference>
<reference evidence="8 9" key="1">
    <citation type="submission" date="2009-01" db="EMBL/GenBank/DDBJ databases">
        <authorList>
            <person name="Qin X."/>
            <person name="Bachman B."/>
            <person name="Battles P."/>
            <person name="Bell A."/>
            <person name="Bess C."/>
            <person name="Bickham C."/>
            <person name="Chaboub L."/>
            <person name="Chen D."/>
            <person name="Coyle M."/>
            <person name="Deiros D.R."/>
            <person name="Dinh H."/>
            <person name="Forbes L."/>
            <person name="Fowler G."/>
            <person name="Francisco L."/>
            <person name="Fu Q."/>
            <person name="Gubbala S."/>
            <person name="Hale W."/>
            <person name="Han Y."/>
            <person name="Hemphill L."/>
            <person name="Highlander S.K."/>
            <person name="Hirani K."/>
            <person name="Hogues M."/>
            <person name="Jackson L."/>
            <person name="Jakkamsetti A."/>
            <person name="Javaid M."/>
            <person name="Jiang H."/>
            <person name="Korchina V."/>
            <person name="Kovar C."/>
            <person name="Lara F."/>
            <person name="Lee S."/>
            <person name="Mata R."/>
            <person name="Mathew T."/>
            <person name="Moen C."/>
            <person name="Morales K."/>
            <person name="Munidasa M."/>
            <person name="Nazareth L."/>
            <person name="Ngo R."/>
            <person name="Nguyen L."/>
            <person name="Okwuonu G."/>
            <person name="Ongeri F."/>
            <person name="Patil S."/>
            <person name="Petrosino J."/>
            <person name="Pham C."/>
            <person name="Pham P."/>
            <person name="Pu L.-L."/>
            <person name="Puazo M."/>
            <person name="Raj R."/>
            <person name="Reid J."/>
            <person name="Rouhana J."/>
            <person name="Saada N."/>
            <person name="Shang Y."/>
            <person name="Simmons D."/>
            <person name="Thornton R."/>
            <person name="Warren J."/>
            <person name="Weissenberger G."/>
            <person name="Zhang J."/>
            <person name="Zhang L."/>
            <person name="Zhou C."/>
            <person name="Zhu D."/>
            <person name="Muzny D."/>
            <person name="Worley K."/>
            <person name="Gibbs R."/>
        </authorList>
    </citation>
    <scope>NUCLEOTIDE SEQUENCE [LARGE SCALE GENOMIC DNA]</scope>
    <source>
        <strain evidence="8 9">DSM 16047</strain>
    </source>
</reference>
<dbReference type="EMBL" id="ACGU01000016">
    <property type="protein sequence ID" value="EEJ72739.1"/>
    <property type="molecule type" value="Genomic_DNA"/>
</dbReference>
<comment type="caution">
    <text evidence="8">The sequence shown here is derived from an EMBL/GenBank/DDBJ whole genome shotgun (WGS) entry which is preliminary data.</text>
</comment>
<dbReference type="Pfam" id="PF00496">
    <property type="entry name" value="SBP_bac_5"/>
    <property type="match status" value="1"/>
</dbReference>
<name>C2EL89_9LACO</name>
<organism evidence="8 9">
    <name type="scientific">Lactobacillus ultunensis DSM 16047</name>
    <dbReference type="NCBI Taxonomy" id="525365"/>
    <lineage>
        <taxon>Bacteria</taxon>
        <taxon>Bacillati</taxon>
        <taxon>Bacillota</taxon>
        <taxon>Bacilli</taxon>
        <taxon>Lactobacillales</taxon>
        <taxon>Lactobacillaceae</taxon>
        <taxon>Lactobacillus</taxon>
    </lineage>
</organism>
<dbReference type="PIRSF" id="PIRSF002741">
    <property type="entry name" value="MppA"/>
    <property type="match status" value="1"/>
</dbReference>
<gene>
    <name evidence="8" type="ORF">HMPREF0548_0435</name>
</gene>
<dbReference type="Gene3D" id="3.10.105.10">
    <property type="entry name" value="Dipeptide-binding Protein, Domain 3"/>
    <property type="match status" value="1"/>
</dbReference>
<comment type="similarity">
    <text evidence="2">Belongs to the bacterial solute-binding protein 5 family.</text>
</comment>
<dbReference type="SUPFAM" id="SSF53850">
    <property type="entry name" value="Periplasmic binding protein-like II"/>
    <property type="match status" value="1"/>
</dbReference>
<feature type="chain" id="PRO_5038550698" evidence="6">
    <location>
        <begin position="25"/>
        <end position="548"/>
    </location>
</feature>
<dbReference type="Gene3D" id="3.90.76.10">
    <property type="entry name" value="Dipeptide-binding Protein, Domain 1"/>
    <property type="match status" value="1"/>
</dbReference>
<proteinExistence type="inferred from homology"/>
<keyword evidence="4 6" id="KW-0732">Signal</keyword>
<dbReference type="InterPro" id="IPR000914">
    <property type="entry name" value="SBP_5_dom"/>
</dbReference>
<sequence length="548" mass="61419">MGRNFMKKRMRFLASGLLTTSAVAVLTACSSGKNASTQKYESSLTWMTTSEVQTLDQNKMVDTSSGEQAANVFEGLNRMDKDGKVSPGVATTSTSSKDGLTWTFKLRKNAKWSNGQPVTAQDFVYSLQRMMDPNTQSQQQNNYQAVKNASQVVAGKKSPNTLGVEAKDAHTLVVHLIHPVPYFKTLTASSWNPVNKDTVQKYGKKYGTASKYMVYNGPFVSSGWTGSNLSWKLKKNNQYWDKKDVRLKTVNYTVVKTPSTDYNLYQSGKLDGAFLDTQASKQLKHQDGYRVFKLDRTEYLTYNVSKNKDMANANVRRAFSMALDRAELAKTVGGANTVATTFTGPQETVNGVNFNKYFAEQGATSKYTKFNKQEANVLFNKGLKELGKSKMEFTLGGDDDDVSKKVLEYVQSQFESTFGKKVEVHVRTMPKTTRVSNMLNGKYDVDYTGLNPAFTDPYAMLSVMATGQNYNFGKWSNKQYDNYLDASSKEMNVNKRLKDLMNAEKVLDSEQPLSPLFHDGQAWMVRSSVHNLGFSLGKFNFRSAYVTR</sequence>
<keyword evidence="3" id="KW-0813">Transport</keyword>
<keyword evidence="9" id="KW-1185">Reference proteome</keyword>
<dbReference type="GO" id="GO:0015833">
    <property type="term" value="P:peptide transport"/>
    <property type="evidence" value="ECO:0007669"/>
    <property type="project" value="UniProtKB-KW"/>
</dbReference>
<dbReference type="PANTHER" id="PTHR30290:SF10">
    <property type="entry name" value="PERIPLASMIC OLIGOPEPTIDE-BINDING PROTEIN-RELATED"/>
    <property type="match status" value="1"/>
</dbReference>
<dbReference type="Gene3D" id="3.40.190.10">
    <property type="entry name" value="Periplasmic binding protein-like II"/>
    <property type="match status" value="1"/>
</dbReference>
<evidence type="ECO:0000256" key="6">
    <source>
        <dbReference type="SAM" id="SignalP"/>
    </source>
</evidence>
<dbReference type="CDD" id="cd08504">
    <property type="entry name" value="PBP2_OppA"/>
    <property type="match status" value="1"/>
</dbReference>
<evidence type="ECO:0000256" key="4">
    <source>
        <dbReference type="ARBA" id="ARBA00022729"/>
    </source>
</evidence>
<evidence type="ECO:0000259" key="7">
    <source>
        <dbReference type="Pfam" id="PF00496"/>
    </source>
</evidence>
<dbReference type="Proteomes" id="UP000005583">
    <property type="component" value="Unassembled WGS sequence"/>
</dbReference>
<comment type="subcellular location">
    <subcellularLocation>
        <location evidence="1">Cell membrane</location>
        <topology evidence="1">Lipid-anchor</topology>
    </subcellularLocation>
</comment>
<dbReference type="HOGENOM" id="CLU_017028_0_4_9"/>
<evidence type="ECO:0000313" key="9">
    <source>
        <dbReference type="Proteomes" id="UP000005583"/>
    </source>
</evidence>
<evidence type="ECO:0000256" key="2">
    <source>
        <dbReference type="ARBA" id="ARBA00005695"/>
    </source>
</evidence>
<dbReference type="PROSITE" id="PS01040">
    <property type="entry name" value="SBP_BACTERIAL_5"/>
    <property type="match status" value="1"/>
</dbReference>
<dbReference type="FunFam" id="3.90.76.10:FF:000001">
    <property type="entry name" value="Oligopeptide ABC transporter substrate-binding protein"/>
    <property type="match status" value="1"/>
</dbReference>
<dbReference type="InterPro" id="IPR030678">
    <property type="entry name" value="Peptide/Ni-bd"/>
</dbReference>
<keyword evidence="5" id="KW-0571">Peptide transport</keyword>
<feature type="domain" description="Solute-binding protein family 5" evidence="7">
    <location>
        <begin position="84"/>
        <end position="471"/>
    </location>
</feature>
<evidence type="ECO:0000256" key="5">
    <source>
        <dbReference type="ARBA" id="ARBA00022856"/>
    </source>
</evidence>
<accession>C2EL89</accession>
<evidence type="ECO:0000256" key="3">
    <source>
        <dbReference type="ARBA" id="ARBA00022448"/>
    </source>
</evidence>
<dbReference type="InterPro" id="IPR023765">
    <property type="entry name" value="SBP_5_CS"/>
</dbReference>
<dbReference type="GO" id="GO:1904680">
    <property type="term" value="F:peptide transmembrane transporter activity"/>
    <property type="evidence" value="ECO:0007669"/>
    <property type="project" value="TreeGrafter"/>
</dbReference>
<evidence type="ECO:0000256" key="1">
    <source>
        <dbReference type="ARBA" id="ARBA00004193"/>
    </source>
</evidence>
<keyword evidence="5" id="KW-0653">Protein transport</keyword>
<dbReference type="GO" id="GO:0042597">
    <property type="term" value="C:periplasmic space"/>
    <property type="evidence" value="ECO:0007669"/>
    <property type="project" value="UniProtKB-ARBA"/>
</dbReference>
<dbReference type="STRING" id="525365.HMPREF0548_0435"/>
<evidence type="ECO:0000313" key="8">
    <source>
        <dbReference type="EMBL" id="EEJ72739.1"/>
    </source>
</evidence>
<dbReference type="PROSITE" id="PS51257">
    <property type="entry name" value="PROKAR_LIPOPROTEIN"/>
    <property type="match status" value="1"/>
</dbReference>